<sequence length="131" mass="13619">MPLIIVDGPTIAAGESLSDGADCSSGTIVRITVPQEFTPANLTFQVSSDGNFYNDLFAANGEEITVVAKGSTGIVVAEAWTKSINFIKLRSGTRNHPVAQQVDCKFAIAVEAEGAAVAAAGHNEPTREAGR</sequence>
<keyword evidence="2" id="KW-1185">Reference proteome</keyword>
<reference evidence="1 2" key="1">
    <citation type="submission" date="2019-08" db="EMBL/GenBank/DDBJ databases">
        <title>Bradyrhizobium hipponensis sp. nov., a rhizobium isolated from a Lupinus angustifolius root nodule in Tunisia.</title>
        <authorList>
            <person name="Off K."/>
            <person name="Rejili M."/>
            <person name="Mars M."/>
            <person name="Brachmann A."/>
            <person name="Marin M."/>
        </authorList>
    </citation>
    <scope>NUCLEOTIDE SEQUENCE [LARGE SCALE GENOMIC DNA]</scope>
    <source>
        <strain evidence="1 2">CTAW11</strain>
    </source>
</reference>
<dbReference type="RefSeq" id="WP_148749603.1">
    <property type="nucleotide sequence ID" value="NZ_VSSR01000008.1"/>
</dbReference>
<evidence type="ECO:0000313" key="2">
    <source>
        <dbReference type="Proteomes" id="UP000324853"/>
    </source>
</evidence>
<dbReference type="AlphaFoldDB" id="A0A5S4WZH8"/>
<dbReference type="OrthoDB" id="8241160at2"/>
<proteinExistence type="predicted"/>
<dbReference type="EMBL" id="VSSR01000008">
    <property type="protein sequence ID" value="TYL87425.1"/>
    <property type="molecule type" value="Genomic_DNA"/>
</dbReference>
<accession>A0A5S4WZH8</accession>
<comment type="caution">
    <text evidence="1">The sequence shown here is derived from an EMBL/GenBank/DDBJ whole genome shotgun (WGS) entry which is preliminary data.</text>
</comment>
<gene>
    <name evidence="1" type="ORF">FXB38_04725</name>
</gene>
<dbReference type="Proteomes" id="UP000324853">
    <property type="component" value="Unassembled WGS sequence"/>
</dbReference>
<name>A0A5S4WZH8_9BRAD</name>
<evidence type="ECO:0000313" key="1">
    <source>
        <dbReference type="EMBL" id="TYL87425.1"/>
    </source>
</evidence>
<protein>
    <submittedName>
        <fullName evidence="1">Uncharacterized protein</fullName>
    </submittedName>
</protein>
<organism evidence="1 2">
    <name type="scientific">Bradyrhizobium cytisi</name>
    <dbReference type="NCBI Taxonomy" id="515489"/>
    <lineage>
        <taxon>Bacteria</taxon>
        <taxon>Pseudomonadati</taxon>
        <taxon>Pseudomonadota</taxon>
        <taxon>Alphaproteobacteria</taxon>
        <taxon>Hyphomicrobiales</taxon>
        <taxon>Nitrobacteraceae</taxon>
        <taxon>Bradyrhizobium</taxon>
    </lineage>
</organism>